<comment type="caution">
    <text evidence="4">The sequence shown here is derived from an EMBL/GenBank/DDBJ whole genome shotgun (WGS) entry which is preliminary data.</text>
</comment>
<evidence type="ECO:0000313" key="4">
    <source>
        <dbReference type="EMBL" id="GAF94199.1"/>
    </source>
</evidence>
<gene>
    <name evidence="4" type="ORF">S01H1_26049</name>
</gene>
<dbReference type="GO" id="GO:0046872">
    <property type="term" value="F:metal ion binding"/>
    <property type="evidence" value="ECO:0007669"/>
    <property type="project" value="UniProtKB-KW"/>
</dbReference>
<dbReference type="CDD" id="cd02980">
    <property type="entry name" value="TRX_Fd_family"/>
    <property type="match status" value="1"/>
</dbReference>
<keyword evidence="3" id="KW-0411">Iron-sulfur</keyword>
<dbReference type="Gene3D" id="3.40.30.10">
    <property type="entry name" value="Glutaredoxin"/>
    <property type="match status" value="1"/>
</dbReference>
<feature type="non-terminal residue" evidence="4">
    <location>
        <position position="146"/>
    </location>
</feature>
<dbReference type="PANTHER" id="PTHR43578">
    <property type="entry name" value="NADH-QUINONE OXIDOREDUCTASE SUBUNIT F"/>
    <property type="match status" value="1"/>
</dbReference>
<dbReference type="InterPro" id="IPR036249">
    <property type="entry name" value="Thioredoxin-like_sf"/>
</dbReference>
<organism evidence="4">
    <name type="scientific">marine sediment metagenome</name>
    <dbReference type="NCBI Taxonomy" id="412755"/>
    <lineage>
        <taxon>unclassified sequences</taxon>
        <taxon>metagenomes</taxon>
        <taxon>ecological metagenomes</taxon>
    </lineage>
</organism>
<dbReference type="GO" id="GO:0051536">
    <property type="term" value="F:iron-sulfur cluster binding"/>
    <property type="evidence" value="ECO:0007669"/>
    <property type="project" value="UniProtKB-KW"/>
</dbReference>
<evidence type="ECO:0000256" key="2">
    <source>
        <dbReference type="ARBA" id="ARBA00023004"/>
    </source>
</evidence>
<evidence type="ECO:0000256" key="3">
    <source>
        <dbReference type="ARBA" id="ARBA00023014"/>
    </source>
</evidence>
<reference evidence="4" key="1">
    <citation type="journal article" date="2014" name="Front. Microbiol.">
        <title>High frequency of phylogenetically diverse reductive dehalogenase-homologous genes in deep subseafloor sedimentary metagenomes.</title>
        <authorList>
            <person name="Kawai M."/>
            <person name="Futagami T."/>
            <person name="Toyoda A."/>
            <person name="Takaki Y."/>
            <person name="Nishi S."/>
            <person name="Hori S."/>
            <person name="Arai W."/>
            <person name="Tsubouchi T."/>
            <person name="Morono Y."/>
            <person name="Uchiyama I."/>
            <person name="Ito T."/>
            <person name="Fujiyama A."/>
            <person name="Inagaki F."/>
            <person name="Takami H."/>
        </authorList>
    </citation>
    <scope>NUCLEOTIDE SEQUENCE</scope>
    <source>
        <strain evidence="4">Expedition CK06-06</strain>
    </source>
</reference>
<accession>X0TLS3</accession>
<dbReference type="SUPFAM" id="SSF52833">
    <property type="entry name" value="Thioredoxin-like"/>
    <property type="match status" value="1"/>
</dbReference>
<name>X0TLS3_9ZZZZ</name>
<dbReference type="EMBL" id="BARS01015772">
    <property type="protein sequence ID" value="GAF94199.1"/>
    <property type="molecule type" value="Genomic_DNA"/>
</dbReference>
<protein>
    <recommendedName>
        <fullName evidence="5">NADH-ubiquinone oxidoreductase 51kDa subunit FMN-binding domain-containing protein</fullName>
    </recommendedName>
</protein>
<sequence length="146" mass="16532">MPVRQNKKRVARVCLGTGCISNGALEVYEALKHNVKTLGLRDVEIDFTGCHGFCQRGPIVDIEPGDIFYSGVREEDVTDILQIHFREGKLVDRLLYRDPVTEETISCSRDIPFYSKQQRIILRNCGRINPENIEAYVATGGYDGLR</sequence>
<dbReference type="AlphaFoldDB" id="X0TLS3"/>
<dbReference type="Gene3D" id="6.10.250.1450">
    <property type="match status" value="1"/>
</dbReference>
<dbReference type="Pfam" id="PF01257">
    <property type="entry name" value="2Fe-2S_thioredx"/>
    <property type="match status" value="1"/>
</dbReference>
<evidence type="ECO:0008006" key="5">
    <source>
        <dbReference type="Google" id="ProtNLM"/>
    </source>
</evidence>
<keyword evidence="2" id="KW-0408">Iron</keyword>
<evidence type="ECO:0000256" key="1">
    <source>
        <dbReference type="ARBA" id="ARBA00022723"/>
    </source>
</evidence>
<proteinExistence type="predicted"/>
<keyword evidence="1" id="KW-0479">Metal-binding</keyword>
<dbReference type="PANTHER" id="PTHR43578:SF3">
    <property type="entry name" value="NADH-QUINONE OXIDOREDUCTASE SUBUNIT F"/>
    <property type="match status" value="1"/>
</dbReference>